<dbReference type="EMBL" id="JSVA01000007">
    <property type="protein sequence ID" value="KOF03593.1"/>
    <property type="molecule type" value="Genomic_DNA"/>
</dbReference>
<keyword evidence="3" id="KW-1185">Reference proteome</keyword>
<proteinExistence type="predicted"/>
<comment type="caution">
    <text evidence="2">The sequence shown here is derived from an EMBL/GenBank/DDBJ whole genome shotgun (WGS) entry which is preliminary data.</text>
</comment>
<evidence type="ECO:0000256" key="1">
    <source>
        <dbReference type="SAM" id="Phobius"/>
    </source>
</evidence>
<reference evidence="3" key="1">
    <citation type="submission" date="2014-11" db="EMBL/GenBank/DDBJ databases">
        <title>Genome sequencing of Roseivirga sp. D-25.</title>
        <authorList>
            <person name="Selvaratnam C."/>
            <person name="Thevarajoo S."/>
            <person name="Goh K.M."/>
            <person name="Eee R."/>
            <person name="Chan K.-G."/>
            <person name="Chong C.S."/>
        </authorList>
    </citation>
    <scope>NUCLEOTIDE SEQUENCE [LARGE SCALE GENOMIC DNA]</scope>
    <source>
        <strain evidence="3">D-25</strain>
    </source>
</reference>
<evidence type="ECO:0000313" key="3">
    <source>
        <dbReference type="Proteomes" id="UP000036908"/>
    </source>
</evidence>
<evidence type="ECO:0008006" key="4">
    <source>
        <dbReference type="Google" id="ProtNLM"/>
    </source>
</evidence>
<sequence length="146" mass="16901">MNWGTKIVISFVCFVGLLVTMVYVSVSTDFYLVADNYYEQELDYESQIQRMKNVNSLAEKPNFKLVRNEGKAELRFPISVMKAMEEGKISFFRSANASLDKEFDLVFDETGLQTFDMKNLASGAWKVKIEWKSKGTEYYQELNIVI</sequence>
<feature type="transmembrane region" description="Helical" evidence="1">
    <location>
        <begin position="7"/>
        <end position="26"/>
    </location>
</feature>
<keyword evidence="1" id="KW-0472">Membrane</keyword>
<dbReference type="OrthoDB" id="1493774at2"/>
<organism evidence="2 3">
    <name type="scientific">Roseivirga seohaensis subsp. aquiponti</name>
    <dbReference type="NCBI Taxonomy" id="1566026"/>
    <lineage>
        <taxon>Bacteria</taxon>
        <taxon>Pseudomonadati</taxon>
        <taxon>Bacteroidota</taxon>
        <taxon>Cytophagia</taxon>
        <taxon>Cytophagales</taxon>
        <taxon>Roseivirgaceae</taxon>
        <taxon>Roseivirga</taxon>
    </lineage>
</organism>
<dbReference type="PATRIC" id="fig|1566026.4.peg.3202"/>
<accession>A0A0L8AM98</accession>
<protein>
    <recommendedName>
        <fullName evidence="4">Nitrogen fixation protein FixH</fullName>
    </recommendedName>
</protein>
<gene>
    <name evidence="2" type="ORF">OB69_06875</name>
</gene>
<dbReference type="RefSeq" id="WP_053222960.1">
    <property type="nucleotide sequence ID" value="NZ_JSVA01000007.1"/>
</dbReference>
<dbReference type="AlphaFoldDB" id="A0A0L8AM98"/>
<evidence type="ECO:0000313" key="2">
    <source>
        <dbReference type="EMBL" id="KOF03593.1"/>
    </source>
</evidence>
<name>A0A0L8AM98_9BACT</name>
<dbReference type="Pfam" id="PF05751">
    <property type="entry name" value="FixH"/>
    <property type="match status" value="1"/>
</dbReference>
<dbReference type="Proteomes" id="UP000036908">
    <property type="component" value="Unassembled WGS sequence"/>
</dbReference>
<keyword evidence="1" id="KW-1133">Transmembrane helix</keyword>
<keyword evidence="1" id="KW-0812">Transmembrane</keyword>
<dbReference type="InterPro" id="IPR008620">
    <property type="entry name" value="FixH"/>
</dbReference>